<reference evidence="2 3" key="1">
    <citation type="submission" date="2020-08" db="EMBL/GenBank/DDBJ databases">
        <title>Functional genomics of gut bacteria from endangered species of beetles.</title>
        <authorList>
            <person name="Carlos-Shanley C."/>
        </authorList>
    </citation>
    <scope>NUCLEOTIDE SEQUENCE [LARGE SCALE GENOMIC DNA]</scope>
    <source>
        <strain evidence="2 3">S00123</strain>
    </source>
</reference>
<keyword evidence="1" id="KW-0812">Transmembrane</keyword>
<accession>A0A7W7N5X8</accession>
<protein>
    <submittedName>
        <fullName evidence="2">Uncharacterized protein</fullName>
    </submittedName>
</protein>
<keyword evidence="1" id="KW-0472">Membrane</keyword>
<comment type="caution">
    <text evidence="2">The sequence shown here is derived from an EMBL/GenBank/DDBJ whole genome shotgun (WGS) entry which is preliminary data.</text>
</comment>
<dbReference type="EMBL" id="JACHKY010000007">
    <property type="protein sequence ID" value="MBB4799697.1"/>
    <property type="molecule type" value="Genomic_DNA"/>
</dbReference>
<evidence type="ECO:0000313" key="3">
    <source>
        <dbReference type="Proteomes" id="UP000539957"/>
    </source>
</evidence>
<evidence type="ECO:0000256" key="1">
    <source>
        <dbReference type="SAM" id="Phobius"/>
    </source>
</evidence>
<name>A0A7W7N5X8_9CAUL</name>
<proteinExistence type="predicted"/>
<evidence type="ECO:0000313" key="2">
    <source>
        <dbReference type="EMBL" id="MBB4799697.1"/>
    </source>
</evidence>
<sequence>MTDLRVIPAEPWAEARERYRELACEDRPGDPWSVPFMPRRSAGWWIGNVTSASACTLFVAFMAALLWSAS</sequence>
<dbReference type="RefSeq" id="WP_184273461.1">
    <property type="nucleotide sequence ID" value="NZ_JACHKY010000007.1"/>
</dbReference>
<dbReference type="AlphaFoldDB" id="A0A7W7N5X8"/>
<feature type="transmembrane region" description="Helical" evidence="1">
    <location>
        <begin position="42"/>
        <end position="67"/>
    </location>
</feature>
<keyword evidence="1" id="KW-1133">Transmembrane helix</keyword>
<keyword evidence="3" id="KW-1185">Reference proteome</keyword>
<dbReference type="Proteomes" id="UP000539957">
    <property type="component" value="Unassembled WGS sequence"/>
</dbReference>
<organism evidence="2 3">
    <name type="scientific">Brevundimonas bullata</name>
    <dbReference type="NCBI Taxonomy" id="13160"/>
    <lineage>
        <taxon>Bacteria</taxon>
        <taxon>Pseudomonadati</taxon>
        <taxon>Pseudomonadota</taxon>
        <taxon>Alphaproteobacteria</taxon>
        <taxon>Caulobacterales</taxon>
        <taxon>Caulobacteraceae</taxon>
        <taxon>Brevundimonas</taxon>
    </lineage>
</organism>
<gene>
    <name evidence="2" type="ORF">HNP32_003457</name>
</gene>